<dbReference type="SUPFAM" id="SSF46785">
    <property type="entry name" value="Winged helix' DNA-binding domain"/>
    <property type="match status" value="1"/>
</dbReference>
<dbReference type="InterPro" id="IPR050397">
    <property type="entry name" value="Env_Response_Regulators"/>
</dbReference>
<dbReference type="PROSITE" id="PS51063">
    <property type="entry name" value="HTH_CRP_2"/>
    <property type="match status" value="1"/>
</dbReference>
<evidence type="ECO:0000259" key="5">
    <source>
        <dbReference type="PROSITE" id="PS51063"/>
    </source>
</evidence>
<feature type="domain" description="HTH crp-type" evidence="5">
    <location>
        <begin position="146"/>
        <end position="221"/>
    </location>
</feature>
<dbReference type="InterPro" id="IPR018490">
    <property type="entry name" value="cNMP-bd_dom_sf"/>
</dbReference>
<keyword evidence="1" id="KW-0805">Transcription regulation</keyword>
<keyword evidence="3" id="KW-0804">Transcription</keyword>
<dbReference type="CDD" id="cd00038">
    <property type="entry name" value="CAP_ED"/>
    <property type="match status" value="1"/>
</dbReference>
<dbReference type="PROSITE" id="PS50042">
    <property type="entry name" value="CNMP_BINDING_3"/>
    <property type="match status" value="1"/>
</dbReference>
<dbReference type="PANTHER" id="PTHR24567:SF28">
    <property type="entry name" value="LISTERIOLYSIN REGULATORY PROTEIN"/>
    <property type="match status" value="1"/>
</dbReference>
<dbReference type="PRINTS" id="PR00034">
    <property type="entry name" value="HTHCRP"/>
</dbReference>
<evidence type="ECO:0000256" key="1">
    <source>
        <dbReference type="ARBA" id="ARBA00023015"/>
    </source>
</evidence>
<dbReference type="Gene3D" id="2.60.120.10">
    <property type="entry name" value="Jelly Rolls"/>
    <property type="match status" value="1"/>
</dbReference>
<feature type="domain" description="Cyclic nucleotide-binding" evidence="4">
    <location>
        <begin position="19"/>
        <end position="86"/>
    </location>
</feature>
<dbReference type="InterPro" id="IPR014710">
    <property type="entry name" value="RmlC-like_jellyroll"/>
</dbReference>
<dbReference type="GO" id="GO:0005829">
    <property type="term" value="C:cytosol"/>
    <property type="evidence" value="ECO:0007669"/>
    <property type="project" value="TreeGrafter"/>
</dbReference>
<protein>
    <submittedName>
        <fullName evidence="6">Crp/Fnr family transcriptional regulator</fullName>
    </submittedName>
</protein>
<dbReference type="AlphaFoldDB" id="A0A9Q3XDZ8"/>
<dbReference type="EMBL" id="JAHVKP010000001">
    <property type="protein sequence ID" value="MBY6218261.1"/>
    <property type="molecule type" value="Genomic_DNA"/>
</dbReference>
<dbReference type="Gene3D" id="1.10.10.10">
    <property type="entry name" value="Winged helix-like DNA-binding domain superfamily/Winged helix DNA-binding domain"/>
    <property type="match status" value="1"/>
</dbReference>
<evidence type="ECO:0000313" key="6">
    <source>
        <dbReference type="EMBL" id="MBY6218261.1"/>
    </source>
</evidence>
<sequence length="226" mass="24419">MSLSCATCPVRDRAACAILDEAERDELAKAGRTRVLKKGETLFSAGMSEAACATLKSGALKITSTDIDGRERILSLVHPAGFVGEMFGPYMRHDVVALGESELCVFSGPAFAEATERYPRLAQALLRRTQEDLYASRELLALTGNASAEQRVAGALLSMARAASDSPCHPAREFDLPLSRGELADMLGLTIETVSRMFTRFEREGAIKRMGKRGIELVDPALLPLS</sequence>
<organism evidence="6 7">
    <name type="scientific">Qipengyuania aquimaris</name>
    <dbReference type="NCBI Taxonomy" id="255984"/>
    <lineage>
        <taxon>Bacteria</taxon>
        <taxon>Pseudomonadati</taxon>
        <taxon>Pseudomonadota</taxon>
        <taxon>Alphaproteobacteria</taxon>
        <taxon>Sphingomonadales</taxon>
        <taxon>Erythrobacteraceae</taxon>
        <taxon>Qipengyuania</taxon>
    </lineage>
</organism>
<dbReference type="InterPro" id="IPR036390">
    <property type="entry name" value="WH_DNA-bd_sf"/>
</dbReference>
<gene>
    <name evidence="6" type="ORF">KUV31_07895</name>
</gene>
<dbReference type="Proteomes" id="UP000824927">
    <property type="component" value="Unassembled WGS sequence"/>
</dbReference>
<dbReference type="RefSeq" id="WP_221428918.1">
    <property type="nucleotide sequence ID" value="NZ_CP095080.1"/>
</dbReference>
<evidence type="ECO:0000256" key="2">
    <source>
        <dbReference type="ARBA" id="ARBA00023125"/>
    </source>
</evidence>
<reference evidence="6" key="1">
    <citation type="submission" date="2021-06" db="EMBL/GenBank/DDBJ databases">
        <title>50 bacteria genomes isolated from Dapeng, Shenzhen, China.</title>
        <authorList>
            <person name="Zheng W."/>
            <person name="Yu S."/>
            <person name="Huang Y."/>
        </authorList>
    </citation>
    <scope>NUCLEOTIDE SEQUENCE</scope>
    <source>
        <strain evidence="6">DP4N28-2</strain>
    </source>
</reference>
<evidence type="ECO:0000313" key="7">
    <source>
        <dbReference type="Proteomes" id="UP000824927"/>
    </source>
</evidence>
<dbReference type="GO" id="GO:0003677">
    <property type="term" value="F:DNA binding"/>
    <property type="evidence" value="ECO:0007669"/>
    <property type="project" value="UniProtKB-KW"/>
</dbReference>
<dbReference type="InterPro" id="IPR018335">
    <property type="entry name" value="Tscrpt_reg_HTH_Crp-type_CS"/>
</dbReference>
<name>A0A9Q3XDZ8_9SPHN</name>
<dbReference type="PANTHER" id="PTHR24567">
    <property type="entry name" value="CRP FAMILY TRANSCRIPTIONAL REGULATORY PROTEIN"/>
    <property type="match status" value="1"/>
</dbReference>
<dbReference type="SMART" id="SM00419">
    <property type="entry name" value="HTH_CRP"/>
    <property type="match status" value="1"/>
</dbReference>
<dbReference type="CDD" id="cd00092">
    <property type="entry name" value="HTH_CRP"/>
    <property type="match status" value="1"/>
</dbReference>
<dbReference type="Pfam" id="PF00027">
    <property type="entry name" value="cNMP_binding"/>
    <property type="match status" value="1"/>
</dbReference>
<proteinExistence type="predicted"/>
<evidence type="ECO:0000259" key="4">
    <source>
        <dbReference type="PROSITE" id="PS50042"/>
    </source>
</evidence>
<accession>A0A9Q3XDZ8</accession>
<dbReference type="GO" id="GO:0003700">
    <property type="term" value="F:DNA-binding transcription factor activity"/>
    <property type="evidence" value="ECO:0007669"/>
    <property type="project" value="InterPro"/>
</dbReference>
<dbReference type="Pfam" id="PF13545">
    <property type="entry name" value="HTH_Crp_2"/>
    <property type="match status" value="1"/>
</dbReference>
<dbReference type="PROSITE" id="PS00042">
    <property type="entry name" value="HTH_CRP_1"/>
    <property type="match status" value="1"/>
</dbReference>
<evidence type="ECO:0000256" key="3">
    <source>
        <dbReference type="ARBA" id="ARBA00023163"/>
    </source>
</evidence>
<comment type="caution">
    <text evidence="6">The sequence shown here is derived from an EMBL/GenBank/DDBJ whole genome shotgun (WGS) entry which is preliminary data.</text>
</comment>
<dbReference type="InterPro" id="IPR000595">
    <property type="entry name" value="cNMP-bd_dom"/>
</dbReference>
<dbReference type="SMART" id="SM00100">
    <property type="entry name" value="cNMP"/>
    <property type="match status" value="1"/>
</dbReference>
<dbReference type="InterPro" id="IPR012318">
    <property type="entry name" value="HTH_CRP"/>
</dbReference>
<dbReference type="SUPFAM" id="SSF51206">
    <property type="entry name" value="cAMP-binding domain-like"/>
    <property type="match status" value="1"/>
</dbReference>
<dbReference type="InterPro" id="IPR036388">
    <property type="entry name" value="WH-like_DNA-bd_sf"/>
</dbReference>
<keyword evidence="2" id="KW-0238">DNA-binding</keyword>